<dbReference type="AlphaFoldDB" id="A0A0C9Z0E0"/>
<evidence type="ECO:0000313" key="1">
    <source>
        <dbReference type="EMBL" id="KIK22471.1"/>
    </source>
</evidence>
<organism evidence="1 2">
    <name type="scientific">Pisolithus microcarpus 441</name>
    <dbReference type="NCBI Taxonomy" id="765257"/>
    <lineage>
        <taxon>Eukaryota</taxon>
        <taxon>Fungi</taxon>
        <taxon>Dikarya</taxon>
        <taxon>Basidiomycota</taxon>
        <taxon>Agaricomycotina</taxon>
        <taxon>Agaricomycetes</taxon>
        <taxon>Agaricomycetidae</taxon>
        <taxon>Boletales</taxon>
        <taxon>Sclerodermatineae</taxon>
        <taxon>Pisolithaceae</taxon>
        <taxon>Pisolithus</taxon>
    </lineage>
</organism>
<sequence length="53" mass="5852">MPDMPGDGKIGRSQKPMCTLQSALARSAESQTYVFDQTKKHPIPIYARKTISA</sequence>
<accession>A0A0C9Z0E0</accession>
<dbReference type="Proteomes" id="UP000054018">
    <property type="component" value="Unassembled WGS sequence"/>
</dbReference>
<reference evidence="1 2" key="1">
    <citation type="submission" date="2014-04" db="EMBL/GenBank/DDBJ databases">
        <authorList>
            <consortium name="DOE Joint Genome Institute"/>
            <person name="Kuo A."/>
            <person name="Kohler A."/>
            <person name="Costa M.D."/>
            <person name="Nagy L.G."/>
            <person name="Floudas D."/>
            <person name="Copeland A."/>
            <person name="Barry K.W."/>
            <person name="Cichocki N."/>
            <person name="Veneault-Fourrey C."/>
            <person name="LaButti K."/>
            <person name="Lindquist E.A."/>
            <person name="Lipzen A."/>
            <person name="Lundell T."/>
            <person name="Morin E."/>
            <person name="Murat C."/>
            <person name="Sun H."/>
            <person name="Tunlid A."/>
            <person name="Henrissat B."/>
            <person name="Grigoriev I.V."/>
            <person name="Hibbett D.S."/>
            <person name="Martin F."/>
            <person name="Nordberg H.P."/>
            <person name="Cantor M.N."/>
            <person name="Hua S.X."/>
        </authorList>
    </citation>
    <scope>NUCLEOTIDE SEQUENCE [LARGE SCALE GENOMIC DNA]</scope>
    <source>
        <strain evidence="1 2">441</strain>
    </source>
</reference>
<keyword evidence="2" id="KW-1185">Reference proteome</keyword>
<protein>
    <submittedName>
        <fullName evidence="1">Uncharacterized protein</fullName>
    </submittedName>
</protein>
<evidence type="ECO:0000313" key="2">
    <source>
        <dbReference type="Proteomes" id="UP000054018"/>
    </source>
</evidence>
<dbReference type="EMBL" id="KN833739">
    <property type="protein sequence ID" value="KIK22471.1"/>
    <property type="molecule type" value="Genomic_DNA"/>
</dbReference>
<gene>
    <name evidence="1" type="ORF">PISMIDRAFT_680283</name>
</gene>
<dbReference type="HOGENOM" id="CLU_3069616_0_0_1"/>
<name>A0A0C9Z0E0_9AGAM</name>
<reference evidence="2" key="2">
    <citation type="submission" date="2015-01" db="EMBL/GenBank/DDBJ databases">
        <title>Evolutionary Origins and Diversification of the Mycorrhizal Mutualists.</title>
        <authorList>
            <consortium name="DOE Joint Genome Institute"/>
            <consortium name="Mycorrhizal Genomics Consortium"/>
            <person name="Kohler A."/>
            <person name="Kuo A."/>
            <person name="Nagy L.G."/>
            <person name="Floudas D."/>
            <person name="Copeland A."/>
            <person name="Barry K.W."/>
            <person name="Cichocki N."/>
            <person name="Veneault-Fourrey C."/>
            <person name="LaButti K."/>
            <person name="Lindquist E.A."/>
            <person name="Lipzen A."/>
            <person name="Lundell T."/>
            <person name="Morin E."/>
            <person name="Murat C."/>
            <person name="Riley R."/>
            <person name="Ohm R."/>
            <person name="Sun H."/>
            <person name="Tunlid A."/>
            <person name="Henrissat B."/>
            <person name="Grigoriev I.V."/>
            <person name="Hibbett D.S."/>
            <person name="Martin F."/>
        </authorList>
    </citation>
    <scope>NUCLEOTIDE SEQUENCE [LARGE SCALE GENOMIC DNA]</scope>
    <source>
        <strain evidence="2">441</strain>
    </source>
</reference>
<proteinExistence type="predicted"/>